<evidence type="ECO:0000256" key="2">
    <source>
        <dbReference type="SAM" id="SignalP"/>
    </source>
</evidence>
<evidence type="ECO:0000256" key="1">
    <source>
        <dbReference type="SAM" id="MobiDB-lite"/>
    </source>
</evidence>
<evidence type="ECO:0000313" key="3">
    <source>
        <dbReference type="EMBL" id="MPC35757.1"/>
    </source>
</evidence>
<proteinExistence type="predicted"/>
<feature type="compositionally biased region" description="Basic and acidic residues" evidence="1">
    <location>
        <begin position="99"/>
        <end position="110"/>
    </location>
</feature>
<feature type="region of interest" description="Disordered" evidence="1">
    <location>
        <begin position="60"/>
        <end position="149"/>
    </location>
</feature>
<feature type="compositionally biased region" description="Low complexity" evidence="1">
    <location>
        <begin position="111"/>
        <end position="141"/>
    </location>
</feature>
<accession>A0A5B7ER72</accession>
<dbReference type="Proteomes" id="UP000324222">
    <property type="component" value="Unassembled WGS sequence"/>
</dbReference>
<dbReference type="EMBL" id="VSRR010003340">
    <property type="protein sequence ID" value="MPC35757.1"/>
    <property type="molecule type" value="Genomic_DNA"/>
</dbReference>
<dbReference type="AlphaFoldDB" id="A0A5B7ER72"/>
<organism evidence="3 4">
    <name type="scientific">Portunus trituberculatus</name>
    <name type="common">Swimming crab</name>
    <name type="synonym">Neptunus trituberculatus</name>
    <dbReference type="NCBI Taxonomy" id="210409"/>
    <lineage>
        <taxon>Eukaryota</taxon>
        <taxon>Metazoa</taxon>
        <taxon>Ecdysozoa</taxon>
        <taxon>Arthropoda</taxon>
        <taxon>Crustacea</taxon>
        <taxon>Multicrustacea</taxon>
        <taxon>Malacostraca</taxon>
        <taxon>Eumalacostraca</taxon>
        <taxon>Eucarida</taxon>
        <taxon>Decapoda</taxon>
        <taxon>Pleocyemata</taxon>
        <taxon>Brachyura</taxon>
        <taxon>Eubrachyura</taxon>
        <taxon>Portunoidea</taxon>
        <taxon>Portunidae</taxon>
        <taxon>Portuninae</taxon>
        <taxon>Portunus</taxon>
    </lineage>
</organism>
<sequence>MWRVGVVVGMWLGCGGDVVGEAKGSAGHVGVYVRRQEDFRAQVFGFQVEPASQRLLFASRASGKSQGIAGRPDTGRSGWKCYTSGRGLRRVKSMRPRRSYPERPRLRHDLPSLSSSHLSPVQPRPSSLQPSSPIPPSLGSQNSPPNSLH</sequence>
<gene>
    <name evidence="3" type="ORF">E2C01_029192</name>
</gene>
<feature type="chain" id="PRO_5023113468" evidence="2">
    <location>
        <begin position="17"/>
        <end position="149"/>
    </location>
</feature>
<comment type="caution">
    <text evidence="3">The sequence shown here is derived from an EMBL/GenBank/DDBJ whole genome shotgun (WGS) entry which is preliminary data.</text>
</comment>
<keyword evidence="2" id="KW-0732">Signal</keyword>
<evidence type="ECO:0000313" key="4">
    <source>
        <dbReference type="Proteomes" id="UP000324222"/>
    </source>
</evidence>
<keyword evidence="4" id="KW-1185">Reference proteome</keyword>
<feature type="compositionally biased region" description="Basic residues" evidence="1">
    <location>
        <begin position="87"/>
        <end position="98"/>
    </location>
</feature>
<reference evidence="3 4" key="1">
    <citation type="submission" date="2019-05" db="EMBL/GenBank/DDBJ databases">
        <title>Another draft genome of Portunus trituberculatus and its Hox gene families provides insights of decapod evolution.</title>
        <authorList>
            <person name="Jeong J.-H."/>
            <person name="Song I."/>
            <person name="Kim S."/>
            <person name="Choi T."/>
            <person name="Kim D."/>
            <person name="Ryu S."/>
            <person name="Kim W."/>
        </authorList>
    </citation>
    <scope>NUCLEOTIDE SEQUENCE [LARGE SCALE GENOMIC DNA]</scope>
    <source>
        <tissue evidence="3">Muscle</tissue>
    </source>
</reference>
<protein>
    <submittedName>
        <fullName evidence="3">Uncharacterized protein</fullName>
    </submittedName>
</protein>
<name>A0A5B7ER72_PORTR</name>
<feature type="signal peptide" evidence="2">
    <location>
        <begin position="1"/>
        <end position="16"/>
    </location>
</feature>